<dbReference type="EMBL" id="LDJR01000060">
    <property type="protein sequence ID" value="OAK67341.1"/>
    <property type="molecule type" value="Genomic_DNA"/>
</dbReference>
<keyword evidence="3" id="KW-1185">Reference proteome</keyword>
<organism evidence="2 3">
    <name type="scientific">Lederbergia galactosidilytica</name>
    <dbReference type="NCBI Taxonomy" id="217031"/>
    <lineage>
        <taxon>Bacteria</taxon>
        <taxon>Bacillati</taxon>
        <taxon>Bacillota</taxon>
        <taxon>Bacilli</taxon>
        <taxon>Bacillales</taxon>
        <taxon>Bacillaceae</taxon>
        <taxon>Lederbergia</taxon>
    </lineage>
</organism>
<name>A0A177ZHA6_9BACI</name>
<evidence type="ECO:0000259" key="1">
    <source>
        <dbReference type="Pfam" id="PF10020"/>
    </source>
</evidence>
<sequence length="149" mass="17344">MAESIKSNFGTFQYNQHVKSFKLEIGSIYWSLDNEHADLSELVCKAEELYSVLEDFNKKTKMAIAQELIDYKNDFWPEYDEDDETLDWDAVDAGEYDISVEIFIKAITLLDIEINAQGIYLEYDDGDLFGGHRIHAKFDYDYKLLQATI</sequence>
<proteinExistence type="predicted"/>
<dbReference type="OrthoDB" id="2607041at2"/>
<dbReference type="AlphaFoldDB" id="A0A177ZHA6"/>
<evidence type="ECO:0000313" key="3">
    <source>
        <dbReference type="Proteomes" id="UP000077881"/>
    </source>
</evidence>
<feature type="domain" description="DUF2262" evidence="1">
    <location>
        <begin position="7"/>
        <end position="149"/>
    </location>
</feature>
<protein>
    <recommendedName>
        <fullName evidence="1">DUF2262 domain-containing protein</fullName>
    </recommendedName>
</protein>
<dbReference type="RefSeq" id="WP_057981774.1">
    <property type="nucleotide sequence ID" value="NZ_JAGGKH010000004.1"/>
</dbReference>
<gene>
    <name evidence="2" type="ORF">ABB05_19505</name>
</gene>
<dbReference type="PATRIC" id="fig|217031.6.peg.4232"/>
<evidence type="ECO:0000313" key="2">
    <source>
        <dbReference type="EMBL" id="OAK67341.1"/>
    </source>
</evidence>
<dbReference type="STRING" id="217031.ABB05_19505"/>
<accession>A0A177ZHA6</accession>
<dbReference type="Pfam" id="PF10020">
    <property type="entry name" value="DUF2262"/>
    <property type="match status" value="1"/>
</dbReference>
<dbReference type="Proteomes" id="UP000077881">
    <property type="component" value="Unassembled WGS sequence"/>
</dbReference>
<comment type="caution">
    <text evidence="2">The sequence shown here is derived from an EMBL/GenBank/DDBJ whole genome shotgun (WGS) entry which is preliminary data.</text>
</comment>
<dbReference type="InterPro" id="IPR019260">
    <property type="entry name" value="DUF2262"/>
</dbReference>
<reference evidence="2 3" key="1">
    <citation type="submission" date="2015-05" db="EMBL/GenBank/DDBJ databases">
        <title>Comparison of genome.</title>
        <authorList>
            <person name="Zheng Z."/>
            <person name="Sun M."/>
        </authorList>
    </citation>
    <scope>NUCLEOTIDE SEQUENCE [LARGE SCALE GENOMIC DNA]</scope>
    <source>
        <strain evidence="2 3">G25-74</strain>
    </source>
</reference>